<gene>
    <name evidence="7" type="ORF">PB1_04470</name>
</gene>
<dbReference type="PROSITE" id="PS51192">
    <property type="entry name" value="HELICASE_ATP_BIND_1"/>
    <property type="match status" value="1"/>
</dbReference>
<dbReference type="CDD" id="cd00268">
    <property type="entry name" value="DEADc"/>
    <property type="match status" value="1"/>
</dbReference>
<name>I3E6N9_BACMT</name>
<dbReference type="InterPro" id="IPR011545">
    <property type="entry name" value="DEAD/DEAH_box_helicase_dom"/>
</dbReference>
<dbReference type="PANTHER" id="PTHR47963:SF7">
    <property type="entry name" value="ATP-DEPENDENT RNA HELICASE YFML-RELATED"/>
    <property type="match status" value="1"/>
</dbReference>
<dbReference type="PATRIC" id="fig|997296.3.peg.972"/>
<dbReference type="GO" id="GO:0005829">
    <property type="term" value="C:cytosol"/>
    <property type="evidence" value="ECO:0007669"/>
    <property type="project" value="TreeGrafter"/>
</dbReference>
<evidence type="ECO:0000256" key="2">
    <source>
        <dbReference type="ARBA" id="ARBA00022801"/>
    </source>
</evidence>
<organism evidence="7 8">
    <name type="scientific">Bacillus methanolicus PB1</name>
    <dbReference type="NCBI Taxonomy" id="997296"/>
    <lineage>
        <taxon>Bacteria</taxon>
        <taxon>Bacillati</taxon>
        <taxon>Bacillota</taxon>
        <taxon>Bacilli</taxon>
        <taxon>Bacillales</taxon>
        <taxon>Bacillaceae</taxon>
        <taxon>Bacillus</taxon>
    </lineage>
</organism>
<dbReference type="GO" id="GO:0016787">
    <property type="term" value="F:hydrolase activity"/>
    <property type="evidence" value="ECO:0007669"/>
    <property type="project" value="UniProtKB-KW"/>
</dbReference>
<accession>I3E6N9</accession>
<dbReference type="InterPro" id="IPR001650">
    <property type="entry name" value="Helicase_C-like"/>
</dbReference>
<dbReference type="GO" id="GO:0009409">
    <property type="term" value="P:response to cold"/>
    <property type="evidence" value="ECO:0007669"/>
    <property type="project" value="TreeGrafter"/>
</dbReference>
<evidence type="ECO:0000256" key="3">
    <source>
        <dbReference type="ARBA" id="ARBA00022806"/>
    </source>
</evidence>
<dbReference type="GO" id="GO:0033592">
    <property type="term" value="F:RNA strand annealing activity"/>
    <property type="evidence" value="ECO:0007669"/>
    <property type="project" value="TreeGrafter"/>
</dbReference>
<keyword evidence="8" id="KW-1185">Reference proteome</keyword>
<proteinExistence type="predicted"/>
<protein>
    <submittedName>
        <fullName evidence="7">ATP-dependent RNA helicase</fullName>
    </submittedName>
</protein>
<dbReference type="SMART" id="SM00490">
    <property type="entry name" value="HELICc"/>
    <property type="match status" value="1"/>
</dbReference>
<dbReference type="EMBL" id="AFEU01000001">
    <property type="protein sequence ID" value="EIJ82160.1"/>
    <property type="molecule type" value="Genomic_DNA"/>
</dbReference>
<dbReference type="SMART" id="SM00487">
    <property type="entry name" value="DEXDc"/>
    <property type="match status" value="1"/>
</dbReference>
<dbReference type="Proteomes" id="UP000010523">
    <property type="component" value="Unassembled WGS sequence"/>
</dbReference>
<keyword evidence="3 7" id="KW-0347">Helicase</keyword>
<dbReference type="OrthoDB" id="9805696at2"/>
<evidence type="ECO:0000259" key="6">
    <source>
        <dbReference type="PROSITE" id="PS51194"/>
    </source>
</evidence>
<keyword evidence="1" id="KW-0547">Nucleotide-binding</keyword>
<dbReference type="AlphaFoldDB" id="I3E6N9"/>
<keyword evidence="2" id="KW-0378">Hydrolase</keyword>
<dbReference type="CDD" id="cd18787">
    <property type="entry name" value="SF2_C_DEAD"/>
    <property type="match status" value="1"/>
</dbReference>
<dbReference type="InterPro" id="IPR044742">
    <property type="entry name" value="DEAD/DEAH_RhlB"/>
</dbReference>
<dbReference type="Gene3D" id="3.40.50.300">
    <property type="entry name" value="P-loop containing nucleotide triphosphate hydrolases"/>
    <property type="match status" value="2"/>
</dbReference>
<reference evidence="7 8" key="1">
    <citation type="journal article" date="2012" name="Appl. Environ. Microbiol.">
        <title>Genome Sequence of Thermotolerant Bacillus methanolicus: Features and Regulation Related to Methylotrophy and Production of L-Lysine and L-Glutamate from Methanol.</title>
        <authorList>
            <person name="Heggeset T.M."/>
            <person name="Krog A."/>
            <person name="Balzer S."/>
            <person name="Wentzel A."/>
            <person name="Ellingsen T.E."/>
            <person name="Brautaset T."/>
        </authorList>
    </citation>
    <scope>NUCLEOTIDE SEQUENCE [LARGE SCALE GENOMIC DNA]</scope>
    <source>
        <strain evidence="7 8">PB1</strain>
    </source>
</reference>
<dbReference type="GO" id="GO:0003724">
    <property type="term" value="F:RNA helicase activity"/>
    <property type="evidence" value="ECO:0007669"/>
    <property type="project" value="TreeGrafter"/>
</dbReference>
<feature type="domain" description="Helicase ATP-binding" evidence="5">
    <location>
        <begin position="35"/>
        <end position="205"/>
    </location>
</feature>
<dbReference type="Pfam" id="PF00270">
    <property type="entry name" value="DEAD"/>
    <property type="match status" value="1"/>
</dbReference>
<evidence type="ECO:0000313" key="8">
    <source>
        <dbReference type="Proteomes" id="UP000010523"/>
    </source>
</evidence>
<dbReference type="PANTHER" id="PTHR47963">
    <property type="entry name" value="DEAD-BOX ATP-DEPENDENT RNA HELICASE 47, MITOCHONDRIAL"/>
    <property type="match status" value="1"/>
</dbReference>
<evidence type="ECO:0000259" key="5">
    <source>
        <dbReference type="PROSITE" id="PS51192"/>
    </source>
</evidence>
<dbReference type="PROSITE" id="PS51194">
    <property type="entry name" value="HELICASE_CTER"/>
    <property type="match status" value="1"/>
</dbReference>
<evidence type="ECO:0000313" key="7">
    <source>
        <dbReference type="EMBL" id="EIJ82160.1"/>
    </source>
</evidence>
<dbReference type="Pfam" id="PF00271">
    <property type="entry name" value="Helicase_C"/>
    <property type="match status" value="1"/>
</dbReference>
<dbReference type="GO" id="GO:0005524">
    <property type="term" value="F:ATP binding"/>
    <property type="evidence" value="ECO:0007669"/>
    <property type="project" value="UniProtKB-KW"/>
</dbReference>
<dbReference type="RefSeq" id="WP_003350959.1">
    <property type="nucleotide sequence ID" value="NZ_AFEU01000001.1"/>
</dbReference>
<keyword evidence="4" id="KW-0067">ATP-binding</keyword>
<dbReference type="STRING" id="997296.PB1_04470"/>
<sequence>MSEEKSIIATLQPFIQEGWNKSGFKKPTTIQKQSIPLILQGKDVVAESPTGTGKTLSYLLPLLHKIDPGKKSVQALILAPSQELVMQIFGEFQKWSEGSGIRGASFIGGANMKRQLEKLKKNPHVVIGTPGRTFELIKQKKLKMHEVKMVVLDEGDQLLIPEHADIVKNIIKTTLSDRQIALFSATLTSRTEEGAKSLANEPEVIRVKKDEAISSSNVDHIYFVSEQRDKIKLLEKAARLKGIRALVFVKDIGNLQVLAEKLHYKKLQVEVLHSELKKIERQKALKNFRSAENNLLLATDVAARGLDIKGITHVIHFDFPKDVNQYVHRSGRTGRLGESGTVISFVTDREERELKKFAKELKIPVHKKVFYKGEITDERSKTEKES</sequence>
<dbReference type="GO" id="GO:0005840">
    <property type="term" value="C:ribosome"/>
    <property type="evidence" value="ECO:0007669"/>
    <property type="project" value="TreeGrafter"/>
</dbReference>
<comment type="caution">
    <text evidence="7">The sequence shown here is derived from an EMBL/GenBank/DDBJ whole genome shotgun (WGS) entry which is preliminary data.</text>
</comment>
<feature type="domain" description="Helicase C-terminal" evidence="6">
    <location>
        <begin position="217"/>
        <end position="386"/>
    </location>
</feature>
<evidence type="ECO:0000256" key="1">
    <source>
        <dbReference type="ARBA" id="ARBA00022741"/>
    </source>
</evidence>
<dbReference type="InterPro" id="IPR027417">
    <property type="entry name" value="P-loop_NTPase"/>
</dbReference>
<dbReference type="InterPro" id="IPR014001">
    <property type="entry name" value="Helicase_ATP-bd"/>
</dbReference>
<dbReference type="InterPro" id="IPR050547">
    <property type="entry name" value="DEAD_box_RNA_helicases"/>
</dbReference>
<evidence type="ECO:0000256" key="4">
    <source>
        <dbReference type="ARBA" id="ARBA00022840"/>
    </source>
</evidence>
<dbReference type="SUPFAM" id="SSF52540">
    <property type="entry name" value="P-loop containing nucleoside triphosphate hydrolases"/>
    <property type="match status" value="1"/>
</dbReference>
<dbReference type="eggNOG" id="COG0513">
    <property type="taxonomic scope" value="Bacteria"/>
</dbReference>